<comment type="similarity">
    <text evidence="2">Belongs to the Clp1 family. NOL9/GRC3 subfamily.</text>
</comment>
<dbReference type="EMBL" id="CAIX01000011">
    <property type="protein sequence ID" value="CCI40734.1"/>
    <property type="molecule type" value="Genomic_DNA"/>
</dbReference>
<evidence type="ECO:0000313" key="11">
    <source>
        <dbReference type="EMBL" id="CCI40734.1"/>
    </source>
</evidence>
<evidence type="ECO:0000256" key="1">
    <source>
        <dbReference type="ARBA" id="ARBA00004604"/>
    </source>
</evidence>
<evidence type="ECO:0000256" key="5">
    <source>
        <dbReference type="ARBA" id="ARBA00022741"/>
    </source>
</evidence>
<gene>
    <name evidence="11" type="ORF">BN9_015180</name>
</gene>
<dbReference type="Gene3D" id="3.40.50.300">
    <property type="entry name" value="P-loop containing nucleotide triphosphate hydrolases"/>
    <property type="match status" value="1"/>
</dbReference>
<keyword evidence="7" id="KW-0067">ATP-binding</keyword>
<evidence type="ECO:0000256" key="2">
    <source>
        <dbReference type="ARBA" id="ARBA00011003"/>
    </source>
</evidence>
<dbReference type="GO" id="GO:0005524">
    <property type="term" value="F:ATP binding"/>
    <property type="evidence" value="ECO:0007669"/>
    <property type="project" value="UniProtKB-KW"/>
</dbReference>
<dbReference type="InterPro" id="IPR045116">
    <property type="entry name" value="Clp1/Grc3"/>
</dbReference>
<dbReference type="Proteomes" id="UP000053237">
    <property type="component" value="Unassembled WGS sequence"/>
</dbReference>
<evidence type="ECO:0000256" key="4">
    <source>
        <dbReference type="ARBA" id="ARBA00022679"/>
    </source>
</evidence>
<dbReference type="PANTHER" id="PTHR12755">
    <property type="entry name" value="CLEAVAGE/POLYADENYLATION FACTOR IA SUBUNIT CLP1P"/>
    <property type="match status" value="1"/>
</dbReference>
<dbReference type="AlphaFoldDB" id="A0A024G343"/>
<organism evidence="11 12">
    <name type="scientific">Albugo candida</name>
    <dbReference type="NCBI Taxonomy" id="65357"/>
    <lineage>
        <taxon>Eukaryota</taxon>
        <taxon>Sar</taxon>
        <taxon>Stramenopiles</taxon>
        <taxon>Oomycota</taxon>
        <taxon>Peronosporomycetes</taxon>
        <taxon>Albuginales</taxon>
        <taxon>Albuginaceae</taxon>
        <taxon>Albugo</taxon>
    </lineage>
</organism>
<evidence type="ECO:0000313" key="12">
    <source>
        <dbReference type="Proteomes" id="UP000053237"/>
    </source>
</evidence>
<evidence type="ECO:0000259" key="9">
    <source>
        <dbReference type="Pfam" id="PF16575"/>
    </source>
</evidence>
<dbReference type="STRING" id="65357.A0A024G343"/>
<protein>
    <submittedName>
        <fullName evidence="11">Uncharacterized protein</fullName>
    </submittedName>
</protein>
<feature type="domain" description="NOL9 C-terminal" evidence="10">
    <location>
        <begin position="450"/>
        <end position="545"/>
    </location>
</feature>
<evidence type="ECO:0000256" key="6">
    <source>
        <dbReference type="ARBA" id="ARBA00022777"/>
    </source>
</evidence>
<sequence>MTGLKHTAKVASGKIIVFGMAAENTLYCAGTTLFRIYQGHVSILGFQPTLGVYYTLHSPKWDSILTIEGQISDNSEEKCALQASFGAYNEKLARMMCAEALDADDEAEADVFAKRIAFDYPIVIIFHSISVSFGNLMCYYDNALTKKIESSDTSSILPGFKLLVENSTFDRASLSDTPNGCSSDQILRSLFVRDSFRVVQITSQWEKTVKVITQGVISDTFKKKIVVCGAKGVGKSTFCRFLINRLLSQHTAVAFLDTDLGQPELTPPGLVSLHGLTSPLLGPGFTTMRMPLRSYFCGNNNPSNDPLYYLKAVKSLFQVYMRNWGSQQSIPLVINTDGWIKSMGHDLLCNIIEEVNPDHIIQLLAMTKNKHFDLPADGKWIIHRLHPWEAMSPNLQTPRSSKEMRLYRYHSYFLSSMECSSIPRQALQDLYLTSNKNRLNKELNEAYEQLVPYVVSLDDLLVGFTGSIVPQAQVLDSLNASLVGLCIRPSGQNDTLAPISNHTHAPCVGIGLVRAVDPVNRLLYIVSPLPFDTISRVSLILRGNLELEASKEHQIHGRNIPFRVTGFLCDEGSGSAVMKSRHNIKRKREER</sequence>
<dbReference type="Pfam" id="PF25467">
    <property type="entry name" value="NOL9_C"/>
    <property type="match status" value="1"/>
</dbReference>
<dbReference type="InParanoid" id="A0A024G343"/>
<evidence type="ECO:0000256" key="7">
    <source>
        <dbReference type="ARBA" id="ARBA00022840"/>
    </source>
</evidence>
<dbReference type="GO" id="GO:0051731">
    <property type="term" value="F:polynucleotide 5'-hydroxyl-kinase activity"/>
    <property type="evidence" value="ECO:0007669"/>
    <property type="project" value="InterPro"/>
</dbReference>
<comment type="caution">
    <text evidence="11">The sequence shown here is derived from an EMBL/GenBank/DDBJ whole genome shotgun (WGS) entry which is preliminary data.</text>
</comment>
<name>A0A024G343_9STRA</name>
<comment type="subcellular location">
    <subcellularLocation>
        <location evidence="1">Nucleus</location>
        <location evidence="1">Nucleolus</location>
    </subcellularLocation>
</comment>
<feature type="domain" description="Clp1 P-loop" evidence="9">
    <location>
        <begin position="229"/>
        <end position="413"/>
    </location>
</feature>
<evidence type="ECO:0000256" key="3">
    <source>
        <dbReference type="ARBA" id="ARBA00022552"/>
    </source>
</evidence>
<dbReference type="Pfam" id="PF16575">
    <property type="entry name" value="CLP1_P"/>
    <property type="match status" value="1"/>
</dbReference>
<dbReference type="InterPro" id="IPR027417">
    <property type="entry name" value="P-loop_NTPase"/>
</dbReference>
<keyword evidence="12" id="KW-1185">Reference proteome</keyword>
<keyword evidence="8" id="KW-0539">Nucleus</keyword>
<keyword evidence="6" id="KW-0418">Kinase</keyword>
<reference evidence="11 12" key="1">
    <citation type="submission" date="2012-05" db="EMBL/GenBank/DDBJ databases">
        <title>Recombination and specialization in a pathogen metapopulation.</title>
        <authorList>
            <person name="Gardiner A."/>
            <person name="Kemen E."/>
            <person name="Schultz-Larsen T."/>
            <person name="MacLean D."/>
            <person name="Van Oosterhout C."/>
            <person name="Jones J.D.G."/>
        </authorList>
    </citation>
    <scope>NUCLEOTIDE SEQUENCE [LARGE SCALE GENOMIC DNA]</scope>
    <source>
        <strain evidence="11 12">Ac Nc2</strain>
    </source>
</reference>
<evidence type="ECO:0000259" key="10">
    <source>
        <dbReference type="Pfam" id="PF25467"/>
    </source>
</evidence>
<dbReference type="InterPro" id="IPR032319">
    <property type="entry name" value="CLP1_P"/>
</dbReference>
<proteinExistence type="inferred from homology"/>
<keyword evidence="5" id="KW-0547">Nucleotide-binding</keyword>
<keyword evidence="4" id="KW-0808">Transferase</keyword>
<dbReference type="OrthoDB" id="2405412at2759"/>
<dbReference type="PANTHER" id="PTHR12755:SF3">
    <property type="entry name" value="POLYNUCLEOTIDE 5'-HYDROXYL-KINASE NOL9"/>
    <property type="match status" value="1"/>
</dbReference>
<dbReference type="InterPro" id="IPR057570">
    <property type="entry name" value="NOL9_C"/>
</dbReference>
<dbReference type="GO" id="GO:0000448">
    <property type="term" value="P:cleavage in ITS2 between 5.8S rRNA and LSU-rRNA of tricistronic rRNA transcript (SSU-rRNA, 5.8S rRNA, LSU-rRNA)"/>
    <property type="evidence" value="ECO:0007669"/>
    <property type="project" value="TreeGrafter"/>
</dbReference>
<evidence type="ECO:0000256" key="8">
    <source>
        <dbReference type="ARBA" id="ARBA00023242"/>
    </source>
</evidence>
<dbReference type="GO" id="GO:0005730">
    <property type="term" value="C:nucleolus"/>
    <property type="evidence" value="ECO:0007669"/>
    <property type="project" value="UniProtKB-SubCell"/>
</dbReference>
<dbReference type="SUPFAM" id="SSF52540">
    <property type="entry name" value="P-loop containing nucleoside triphosphate hydrolases"/>
    <property type="match status" value="1"/>
</dbReference>
<accession>A0A024G343</accession>
<keyword evidence="3" id="KW-0698">rRNA processing</keyword>